<accession>A0A2Z6ZTH8</accession>
<dbReference type="Proteomes" id="UP000250235">
    <property type="component" value="Unassembled WGS sequence"/>
</dbReference>
<dbReference type="EMBL" id="KV154628">
    <property type="protein sequence ID" value="KZT76101.1"/>
    <property type="molecule type" value="Genomic_DNA"/>
</dbReference>
<evidence type="ECO:0000313" key="2">
    <source>
        <dbReference type="Proteomes" id="UP000250235"/>
    </source>
</evidence>
<gene>
    <name evidence="1" type="ORF">F511_46874</name>
</gene>
<proteinExistence type="predicted"/>
<sequence>MTFIGRLESLPCWQLVPGSDRFRKEMALHACTRRPDEIYADGFSSSNLAETISGEEAAAAASGARWRRRDALRRRGGGSNA</sequence>
<protein>
    <submittedName>
        <fullName evidence="1">Uncharacterized protein</fullName>
    </submittedName>
</protein>
<name>A0A2Z6ZTH8_9LAMI</name>
<reference evidence="1 2" key="1">
    <citation type="journal article" date="2015" name="Proc. Natl. Acad. Sci. U.S.A.">
        <title>The resurrection genome of Boea hygrometrica: A blueprint for survival of dehydration.</title>
        <authorList>
            <person name="Xiao L."/>
            <person name="Yang G."/>
            <person name="Zhang L."/>
            <person name="Yang X."/>
            <person name="Zhao S."/>
            <person name="Ji Z."/>
            <person name="Zhou Q."/>
            <person name="Hu M."/>
            <person name="Wang Y."/>
            <person name="Chen M."/>
            <person name="Xu Y."/>
            <person name="Jin H."/>
            <person name="Xiao X."/>
            <person name="Hu G."/>
            <person name="Bao F."/>
            <person name="Hu Y."/>
            <person name="Wan P."/>
            <person name="Li L."/>
            <person name="Deng X."/>
            <person name="Kuang T."/>
            <person name="Xiang C."/>
            <person name="Zhu J.K."/>
            <person name="Oliver M.J."/>
            <person name="He Y."/>
        </authorList>
    </citation>
    <scope>NUCLEOTIDE SEQUENCE [LARGE SCALE GENOMIC DNA]</scope>
    <source>
        <strain evidence="2">cv. XS01</strain>
    </source>
</reference>
<organism evidence="1 2">
    <name type="scientific">Dorcoceras hygrometricum</name>
    <dbReference type="NCBI Taxonomy" id="472368"/>
    <lineage>
        <taxon>Eukaryota</taxon>
        <taxon>Viridiplantae</taxon>
        <taxon>Streptophyta</taxon>
        <taxon>Embryophyta</taxon>
        <taxon>Tracheophyta</taxon>
        <taxon>Spermatophyta</taxon>
        <taxon>Magnoliopsida</taxon>
        <taxon>eudicotyledons</taxon>
        <taxon>Gunneridae</taxon>
        <taxon>Pentapetalae</taxon>
        <taxon>asterids</taxon>
        <taxon>lamiids</taxon>
        <taxon>Lamiales</taxon>
        <taxon>Gesneriaceae</taxon>
        <taxon>Didymocarpoideae</taxon>
        <taxon>Trichosporeae</taxon>
        <taxon>Loxocarpinae</taxon>
        <taxon>Dorcoceras</taxon>
    </lineage>
</organism>
<dbReference type="AlphaFoldDB" id="A0A2Z6ZTH8"/>
<evidence type="ECO:0000313" key="1">
    <source>
        <dbReference type="EMBL" id="KZT76101.1"/>
    </source>
</evidence>
<keyword evidence="2" id="KW-1185">Reference proteome</keyword>